<evidence type="ECO:0000256" key="2">
    <source>
        <dbReference type="ARBA" id="ARBA00023155"/>
    </source>
</evidence>
<dbReference type="GeneID" id="31016858"/>
<accession>A0A1J9QSC6</accession>
<evidence type="ECO:0000313" key="7">
    <source>
        <dbReference type="EMBL" id="OJD31360.1"/>
    </source>
</evidence>
<dbReference type="InterPro" id="IPR008422">
    <property type="entry name" value="KN_HD"/>
</dbReference>
<feature type="compositionally biased region" description="Low complexity" evidence="5">
    <location>
        <begin position="330"/>
        <end position="342"/>
    </location>
</feature>
<feature type="region of interest" description="Disordered" evidence="5">
    <location>
        <begin position="1"/>
        <end position="85"/>
    </location>
</feature>
<dbReference type="Gene3D" id="1.10.10.60">
    <property type="entry name" value="Homeodomain-like"/>
    <property type="match status" value="1"/>
</dbReference>
<feature type="compositionally biased region" description="Polar residues" evidence="5">
    <location>
        <begin position="12"/>
        <end position="24"/>
    </location>
</feature>
<dbReference type="GO" id="GO:0003677">
    <property type="term" value="F:DNA binding"/>
    <property type="evidence" value="ECO:0007669"/>
    <property type="project" value="UniProtKB-UniRule"/>
</dbReference>
<keyword evidence="8" id="KW-1185">Reference proteome</keyword>
<dbReference type="InterPro" id="IPR001356">
    <property type="entry name" value="HD"/>
</dbReference>
<dbReference type="Proteomes" id="UP000183809">
    <property type="component" value="Unassembled WGS sequence"/>
</dbReference>
<dbReference type="STRING" id="236234.A0A1J9QSC6"/>
<dbReference type="GO" id="GO:0005634">
    <property type="term" value="C:nucleus"/>
    <property type="evidence" value="ECO:0007669"/>
    <property type="project" value="UniProtKB-SubCell"/>
</dbReference>
<gene>
    <name evidence="7" type="ORF">BKCO1_490008</name>
</gene>
<keyword evidence="3 4" id="KW-0539">Nucleus</keyword>
<evidence type="ECO:0000256" key="3">
    <source>
        <dbReference type="ARBA" id="ARBA00023242"/>
    </source>
</evidence>
<protein>
    <submittedName>
        <fullName evidence="7">Homeobox transcription</fullName>
    </submittedName>
</protein>
<organism evidence="7 8">
    <name type="scientific">Diplodia corticola</name>
    <dbReference type="NCBI Taxonomy" id="236234"/>
    <lineage>
        <taxon>Eukaryota</taxon>
        <taxon>Fungi</taxon>
        <taxon>Dikarya</taxon>
        <taxon>Ascomycota</taxon>
        <taxon>Pezizomycotina</taxon>
        <taxon>Dothideomycetes</taxon>
        <taxon>Dothideomycetes incertae sedis</taxon>
        <taxon>Botryosphaeriales</taxon>
        <taxon>Botryosphaeriaceae</taxon>
        <taxon>Diplodia</taxon>
    </lineage>
</organism>
<feature type="DNA-binding region" description="Homeobox" evidence="4">
    <location>
        <begin position="235"/>
        <end position="297"/>
    </location>
</feature>
<dbReference type="PANTHER" id="PTHR11850">
    <property type="entry name" value="HOMEOBOX PROTEIN TRANSCRIPTION FACTORS"/>
    <property type="match status" value="1"/>
</dbReference>
<feature type="compositionally biased region" description="Low complexity" evidence="5">
    <location>
        <begin position="310"/>
        <end position="322"/>
    </location>
</feature>
<feature type="region of interest" description="Disordered" evidence="5">
    <location>
        <begin position="306"/>
        <end position="366"/>
    </location>
</feature>
<comment type="caution">
    <text evidence="7">The sequence shown here is derived from an EMBL/GenBank/DDBJ whole genome shotgun (WGS) entry which is preliminary data.</text>
</comment>
<reference evidence="7 8" key="1">
    <citation type="submission" date="2016-10" db="EMBL/GenBank/DDBJ databases">
        <title>Proteomics and genomics reveal pathogen-plant mechanisms compatible with a hemibiotrophic lifestyle of Diplodia corticola.</title>
        <authorList>
            <person name="Fernandes I."/>
            <person name="De Jonge R."/>
            <person name="Van De Peer Y."/>
            <person name="Devreese B."/>
            <person name="Alves A."/>
            <person name="Esteves A.C."/>
        </authorList>
    </citation>
    <scope>NUCLEOTIDE SEQUENCE [LARGE SCALE GENOMIC DNA]</scope>
    <source>
        <strain evidence="7 8">CBS 112549</strain>
    </source>
</reference>
<dbReference type="InterPro" id="IPR050224">
    <property type="entry name" value="TALE_homeobox"/>
</dbReference>
<dbReference type="EMBL" id="MNUE01000049">
    <property type="protein sequence ID" value="OJD31360.1"/>
    <property type="molecule type" value="Genomic_DNA"/>
</dbReference>
<evidence type="ECO:0000313" key="8">
    <source>
        <dbReference type="Proteomes" id="UP000183809"/>
    </source>
</evidence>
<dbReference type="InterPro" id="IPR009057">
    <property type="entry name" value="Homeodomain-like_sf"/>
</dbReference>
<dbReference type="SUPFAM" id="SSF46689">
    <property type="entry name" value="Homeodomain-like"/>
    <property type="match status" value="1"/>
</dbReference>
<dbReference type="CDD" id="cd00086">
    <property type="entry name" value="homeodomain"/>
    <property type="match status" value="1"/>
</dbReference>
<dbReference type="Pfam" id="PF05920">
    <property type="entry name" value="Homeobox_KN"/>
    <property type="match status" value="1"/>
</dbReference>
<feature type="domain" description="Homeobox" evidence="6">
    <location>
        <begin position="233"/>
        <end position="296"/>
    </location>
</feature>
<evidence type="ECO:0000259" key="6">
    <source>
        <dbReference type="PROSITE" id="PS50071"/>
    </source>
</evidence>
<evidence type="ECO:0000256" key="1">
    <source>
        <dbReference type="ARBA" id="ARBA00023125"/>
    </source>
</evidence>
<feature type="compositionally biased region" description="Basic and acidic residues" evidence="5">
    <location>
        <begin position="348"/>
        <end position="366"/>
    </location>
</feature>
<sequence>MEPLPSFAELLDSTNNSPDSQSPHIKSPTADSRHSPAERPVFHDPFKAVAPPTLPSHNSSSLMRPHVSMEGSTVPLEKRPPGHHGRCKIIYSTHRPIWNADYETRVSSESHPDAFRAILNSPPEPAMTGCGPRDYYGPGTRRGTIAPPEAQWYEPTTLPEASRWNEPTYGHTGYRDEHREIRRSFAYDRFRPPVRHDSSFVATPEHYWPPTMYGHPSSYGYGMDHQNGADTYTSSRKRRGNLPKEATALLKNWFQQHADSPYPSDEEKNHLATATGLTSAQISNWFINARRRNPGKEARELARQMNNNRSQGQQQAQATSGTKEQDLRVQSSAASPQQQSHRPAPKPYPHDLRDQNRDRDYDMGNT</sequence>
<comment type="subcellular location">
    <subcellularLocation>
        <location evidence="4">Nucleus</location>
    </subcellularLocation>
</comment>
<dbReference type="RefSeq" id="XP_020127620.1">
    <property type="nucleotide sequence ID" value="XM_020276597.1"/>
</dbReference>
<dbReference type="PROSITE" id="PS50071">
    <property type="entry name" value="HOMEOBOX_2"/>
    <property type="match status" value="1"/>
</dbReference>
<feature type="compositionally biased region" description="Basic and acidic residues" evidence="5">
    <location>
        <begin position="31"/>
        <end position="46"/>
    </location>
</feature>
<dbReference type="AlphaFoldDB" id="A0A1J9QSC6"/>
<evidence type="ECO:0000256" key="4">
    <source>
        <dbReference type="PROSITE-ProRule" id="PRU00108"/>
    </source>
</evidence>
<dbReference type="OrthoDB" id="10056939at2759"/>
<evidence type="ECO:0000256" key="5">
    <source>
        <dbReference type="SAM" id="MobiDB-lite"/>
    </source>
</evidence>
<dbReference type="GO" id="GO:0006355">
    <property type="term" value="P:regulation of DNA-templated transcription"/>
    <property type="evidence" value="ECO:0007669"/>
    <property type="project" value="InterPro"/>
</dbReference>
<keyword evidence="1 4" id="KW-0238">DNA-binding</keyword>
<keyword evidence="2 4" id="KW-0371">Homeobox</keyword>
<name>A0A1J9QSC6_9PEZI</name>
<proteinExistence type="predicted"/>
<dbReference type="SMART" id="SM00389">
    <property type="entry name" value="HOX"/>
    <property type="match status" value="1"/>
</dbReference>